<dbReference type="GO" id="GO:0042601">
    <property type="term" value="C:endospore-forming forespore"/>
    <property type="evidence" value="ECO:0007669"/>
    <property type="project" value="TreeGrafter"/>
</dbReference>
<dbReference type="Gene3D" id="3.90.1200.10">
    <property type="match status" value="1"/>
</dbReference>
<dbReference type="EMBL" id="PVNE01000025">
    <property type="protein sequence ID" value="PRX39416.1"/>
    <property type="molecule type" value="Genomic_DNA"/>
</dbReference>
<organism evidence="2 3">
    <name type="scientific">Planifilum fimeticola</name>
    <dbReference type="NCBI Taxonomy" id="201975"/>
    <lineage>
        <taxon>Bacteria</taxon>
        <taxon>Bacillati</taxon>
        <taxon>Bacillota</taxon>
        <taxon>Bacilli</taxon>
        <taxon>Bacillales</taxon>
        <taxon>Thermoactinomycetaceae</taxon>
        <taxon>Planifilum</taxon>
    </lineage>
</organism>
<evidence type="ECO:0000313" key="2">
    <source>
        <dbReference type="EMBL" id="PRX39416.1"/>
    </source>
</evidence>
<comment type="caution">
    <text evidence="2">The sequence shown here is derived from an EMBL/GenBank/DDBJ whole genome shotgun (WGS) entry which is preliminary data.</text>
</comment>
<keyword evidence="2" id="KW-0167">Capsid protein</keyword>
<protein>
    <submittedName>
        <fullName evidence="2">CotS family spore coat protein</fullName>
    </submittedName>
</protein>
<dbReference type="Pfam" id="PF01636">
    <property type="entry name" value="APH"/>
    <property type="match status" value="1"/>
</dbReference>
<dbReference type="OrthoDB" id="2373610at2"/>
<sequence>MNPNHVPEWEQILGIPVNDFFPFRRNVRLITPAGDWVVKPVRDPVQLRWWMSVDRELRFRGFHAMPPIYTDGSRWVITPAIDGFPANYRNRKQVRRAARLLAVFHRLGRGLATPPFHRRRDQFLHRLEARLSEFGRLLKTSEGIEGEIGELLRIYGRMYFRYGLEARRQLAGYPLSRLLERERRARCVVHQDLASHNWLLDRGGNLWLIDFETADYDWQLGDLWQLLSRVLPEQDWSRSVWDEVIAAYGEIRPLSSLELSILKKMLGFPNEFFREALGVLKGKRGYHPEVVIPYLKRIGESTDKWRRFLRMIR</sequence>
<keyword evidence="2" id="KW-0946">Virion</keyword>
<proteinExistence type="predicted"/>
<dbReference type="InterPro" id="IPR011009">
    <property type="entry name" value="Kinase-like_dom_sf"/>
</dbReference>
<reference evidence="2 3" key="1">
    <citation type="submission" date="2018-03" db="EMBL/GenBank/DDBJ databases">
        <title>Genomic Encyclopedia of Archaeal and Bacterial Type Strains, Phase II (KMG-II): from individual species to whole genera.</title>
        <authorList>
            <person name="Goeker M."/>
        </authorList>
    </citation>
    <scope>NUCLEOTIDE SEQUENCE [LARGE SCALE GENOMIC DNA]</scope>
    <source>
        <strain evidence="2 3">DSM 44946</strain>
    </source>
</reference>
<dbReference type="RefSeq" id="WP_106346111.1">
    <property type="nucleotide sequence ID" value="NZ_PVNE01000025.1"/>
</dbReference>
<evidence type="ECO:0000313" key="3">
    <source>
        <dbReference type="Proteomes" id="UP000237797"/>
    </source>
</evidence>
<dbReference type="SUPFAM" id="SSF56112">
    <property type="entry name" value="Protein kinase-like (PK-like)"/>
    <property type="match status" value="1"/>
</dbReference>
<name>A0A2T0LBZ4_9BACL</name>
<dbReference type="InterPro" id="IPR002575">
    <property type="entry name" value="Aminoglycoside_PTrfase"/>
</dbReference>
<keyword evidence="3" id="KW-1185">Reference proteome</keyword>
<accession>A0A2T0LBZ4</accession>
<evidence type="ECO:0000259" key="1">
    <source>
        <dbReference type="Pfam" id="PF01636"/>
    </source>
</evidence>
<dbReference type="AlphaFoldDB" id="A0A2T0LBZ4"/>
<dbReference type="PANTHER" id="PTHR39179">
    <property type="entry name" value="SPORE COAT PROTEIN I"/>
    <property type="match status" value="1"/>
</dbReference>
<dbReference type="PANTHER" id="PTHR39179:SF3">
    <property type="entry name" value="COTS-RELATED PROTEIN"/>
    <property type="match status" value="1"/>
</dbReference>
<dbReference type="InterPro" id="IPR047175">
    <property type="entry name" value="CotS-like"/>
</dbReference>
<dbReference type="Proteomes" id="UP000237797">
    <property type="component" value="Unassembled WGS sequence"/>
</dbReference>
<feature type="domain" description="Aminoglycoside phosphotransferase" evidence="1">
    <location>
        <begin position="25"/>
        <end position="249"/>
    </location>
</feature>
<gene>
    <name evidence="2" type="ORF">CLV97_12532</name>
</gene>